<dbReference type="RefSeq" id="WP_142194722.1">
    <property type="nucleotide sequence ID" value="NZ_BMSU01000004.1"/>
</dbReference>
<sequence length="617" mass="60387">MTQSGQGEEPSARIAREGIVLPSDGGEPLLPGMTAGPVAPGGGADGRGSGGEFPASAPPGGQTWDTPWGPDQQAPAPPPGQDWRSPADNQWGAPDQASWGAQAPSVGGQGPGPLPPEGARPPALGGPYDGGGTAQQPGAGYGYPGPQGDPGTGYGAGSAPLPPQLDAGHGATSGPAAQGADGVYGPGAGHGAGSGPVPQPGAAYGGHPAPGAPPAPHSPPAPQGLPAPHGAPGAYGASDGSGYGGAPLPPAAPDGSEGATQFLPPVAAGGADEAATQYIPPVGPGALPPEMPAASAHDPETTRFLGHRAPQGAPAAGHPDAEATQYLAPVPDQGPARPYGAPPPGDGNRQPPAEFDNLFRSDDGPAGSTQQMPRPGHGRPPAGPAAHVPPGPPGPSASGRGGRGGGRSGSRVPLIAAVGVGIVVFGVGAGALMGSGDDDGGGDNQTVSATAPAGEETSASPSADPVREQAVELDKLLADSGDSRNAVIAAVGDVKACRDLGRAAQSLRDAAEQRNQLVTDLSALSVDRLPDHEALTTALTKAWKASASADDHYAAWADQVAGSKGKFCKKGQARTTAQTQAGNRASGTATTEKAKAAKLWNAIAREYGLTERRPTQL</sequence>
<feature type="compositionally biased region" description="Pro residues" evidence="1">
    <location>
        <begin position="381"/>
        <end position="395"/>
    </location>
</feature>
<reference evidence="2 3" key="1">
    <citation type="submission" date="2020-08" db="EMBL/GenBank/DDBJ databases">
        <title>Genomic Encyclopedia of Type Strains, Phase III (KMG-III): the genomes of soil and plant-associated and newly described type strains.</title>
        <authorList>
            <person name="Whitman W."/>
        </authorList>
    </citation>
    <scope>NUCLEOTIDE SEQUENCE [LARGE SCALE GENOMIC DNA]</scope>
    <source>
        <strain evidence="2 3">CECT 3271</strain>
    </source>
</reference>
<evidence type="ECO:0000313" key="3">
    <source>
        <dbReference type="Proteomes" id="UP000530412"/>
    </source>
</evidence>
<feature type="compositionally biased region" description="Pro residues" evidence="1">
    <location>
        <begin position="281"/>
        <end position="291"/>
    </location>
</feature>
<dbReference type="Proteomes" id="UP000530412">
    <property type="component" value="Unassembled WGS sequence"/>
</dbReference>
<feature type="compositionally biased region" description="Gly residues" evidence="1">
    <location>
        <begin position="182"/>
        <end position="194"/>
    </location>
</feature>
<dbReference type="EMBL" id="JACJIE010000008">
    <property type="protein sequence ID" value="MBA8945371.1"/>
    <property type="molecule type" value="Genomic_DNA"/>
</dbReference>
<comment type="caution">
    <text evidence="2">The sequence shown here is derived from an EMBL/GenBank/DDBJ whole genome shotgun (WGS) entry which is preliminary data.</text>
</comment>
<accession>A0AA40SF47</accession>
<feature type="compositionally biased region" description="Low complexity" evidence="1">
    <location>
        <begin position="226"/>
        <end position="238"/>
    </location>
</feature>
<feature type="region of interest" description="Disordered" evidence="1">
    <location>
        <begin position="436"/>
        <end position="467"/>
    </location>
</feature>
<proteinExistence type="predicted"/>
<feature type="region of interest" description="Disordered" evidence="1">
    <location>
        <begin position="1"/>
        <end position="410"/>
    </location>
</feature>
<feature type="compositionally biased region" description="Pro residues" evidence="1">
    <location>
        <begin position="210"/>
        <end position="225"/>
    </location>
</feature>
<evidence type="ECO:0000256" key="1">
    <source>
        <dbReference type="SAM" id="MobiDB-lite"/>
    </source>
</evidence>
<dbReference type="AlphaFoldDB" id="A0AA40SF47"/>
<evidence type="ECO:0000313" key="2">
    <source>
        <dbReference type="EMBL" id="MBA8945371.1"/>
    </source>
</evidence>
<feature type="compositionally biased region" description="Gly residues" evidence="1">
    <location>
        <begin position="39"/>
        <end position="51"/>
    </location>
</feature>
<feature type="compositionally biased region" description="Low complexity" evidence="1">
    <location>
        <begin position="200"/>
        <end position="209"/>
    </location>
</feature>
<organism evidence="2 3">
    <name type="scientific">Streptomyces calvus</name>
    <dbReference type="NCBI Taxonomy" id="67282"/>
    <lineage>
        <taxon>Bacteria</taxon>
        <taxon>Bacillati</taxon>
        <taxon>Actinomycetota</taxon>
        <taxon>Actinomycetes</taxon>
        <taxon>Kitasatosporales</taxon>
        <taxon>Streptomycetaceae</taxon>
        <taxon>Streptomyces</taxon>
    </lineage>
</organism>
<feature type="compositionally biased region" description="Gly residues" evidence="1">
    <location>
        <begin position="127"/>
        <end position="156"/>
    </location>
</feature>
<name>A0AA40SF47_9ACTN</name>
<protein>
    <submittedName>
        <fullName evidence="2">Uncharacterized protein</fullName>
    </submittedName>
</protein>
<gene>
    <name evidence="2" type="ORF">FHS33_003815</name>
</gene>
<feature type="compositionally biased region" description="Gly residues" evidence="1">
    <location>
        <begin position="399"/>
        <end position="408"/>
    </location>
</feature>